<gene>
    <name evidence="1" type="ORF">L3Y34_002499</name>
</gene>
<evidence type="ECO:0000313" key="2">
    <source>
        <dbReference type="Proteomes" id="UP000827892"/>
    </source>
</evidence>
<sequence length="201" mass="24016">MRRQLSSSVKDMHRGVPAIPFESYESKNSENPFYIPNPPKKEERICRFPIGNRTTDTRCKILDEITFFMPNTCDFDDIENRSMWCVRRLREMINLFVDYIEQNFKDTIPTKGRRELPMFPDAFHKTIQDVGFVCWGVFRLDVDYVNLYTAIHRCILVFDPTCTFKYLEASEDLSRDDAFFRARQENLALRNLSEKRFDKFF</sequence>
<dbReference type="AlphaFoldDB" id="A0AAE9DFN5"/>
<reference evidence="1 2" key="1">
    <citation type="submission" date="2022-05" db="EMBL/GenBank/DDBJ databases">
        <title>Chromosome-level reference genomes for two strains of Caenorhabditis briggsae: an improved platform for comparative genomics.</title>
        <authorList>
            <person name="Stevens L."/>
            <person name="Andersen E.C."/>
        </authorList>
    </citation>
    <scope>NUCLEOTIDE SEQUENCE [LARGE SCALE GENOMIC DNA]</scope>
    <source>
        <strain evidence="1">QX1410_ONT</strain>
        <tissue evidence="1">Whole-organism</tissue>
    </source>
</reference>
<proteinExistence type="predicted"/>
<dbReference type="Proteomes" id="UP000827892">
    <property type="component" value="Chromosome III"/>
</dbReference>
<name>A0AAE9DFN5_CAEBR</name>
<protein>
    <submittedName>
        <fullName evidence="1">Uncharacterized protein</fullName>
    </submittedName>
</protein>
<dbReference type="EMBL" id="CP090893">
    <property type="protein sequence ID" value="ULU02960.1"/>
    <property type="molecule type" value="Genomic_DNA"/>
</dbReference>
<organism evidence="1 2">
    <name type="scientific">Caenorhabditis briggsae</name>
    <dbReference type="NCBI Taxonomy" id="6238"/>
    <lineage>
        <taxon>Eukaryota</taxon>
        <taxon>Metazoa</taxon>
        <taxon>Ecdysozoa</taxon>
        <taxon>Nematoda</taxon>
        <taxon>Chromadorea</taxon>
        <taxon>Rhabditida</taxon>
        <taxon>Rhabditina</taxon>
        <taxon>Rhabditomorpha</taxon>
        <taxon>Rhabditoidea</taxon>
        <taxon>Rhabditidae</taxon>
        <taxon>Peloderinae</taxon>
        <taxon>Caenorhabditis</taxon>
    </lineage>
</organism>
<evidence type="ECO:0000313" key="1">
    <source>
        <dbReference type="EMBL" id="ULU02960.1"/>
    </source>
</evidence>
<accession>A0AAE9DFN5</accession>
<dbReference type="OMA" id="NIRYHIG"/>